<dbReference type="GO" id="GO:0042981">
    <property type="term" value="P:regulation of apoptotic process"/>
    <property type="evidence" value="ECO:0007669"/>
    <property type="project" value="InterPro"/>
</dbReference>
<reference evidence="1 2" key="1">
    <citation type="submission" date="2024-01" db="EMBL/GenBank/DDBJ databases">
        <authorList>
            <person name="Alioto T."/>
            <person name="Alioto T."/>
            <person name="Gomez Garrido J."/>
        </authorList>
    </citation>
    <scope>NUCLEOTIDE SEQUENCE [LARGE SCALE GENOMIC DNA]</scope>
</reference>
<name>A0AAV1NA66_SCOSC</name>
<evidence type="ECO:0008006" key="3">
    <source>
        <dbReference type="Google" id="ProtNLM"/>
    </source>
</evidence>
<dbReference type="Gene3D" id="1.10.437.10">
    <property type="entry name" value="Blc2-like"/>
    <property type="match status" value="1"/>
</dbReference>
<dbReference type="Proteomes" id="UP001314229">
    <property type="component" value="Unassembled WGS sequence"/>
</dbReference>
<dbReference type="PANTHER" id="PTHR36466:SF1">
    <property type="entry name" value="BCL-2-LIKE PROTEIN 15"/>
    <property type="match status" value="1"/>
</dbReference>
<keyword evidence="2" id="KW-1185">Reference proteome</keyword>
<accession>A0AAV1NA66</accession>
<comment type="caution">
    <text evidence="1">The sequence shown here is derived from an EMBL/GenBank/DDBJ whole genome shotgun (WGS) entry which is preliminary data.</text>
</comment>
<protein>
    <recommendedName>
        <fullName evidence="3">Bcl-2-like protein 15</fullName>
    </recommendedName>
</protein>
<evidence type="ECO:0000313" key="2">
    <source>
        <dbReference type="Proteomes" id="UP001314229"/>
    </source>
</evidence>
<organism evidence="1 2">
    <name type="scientific">Scomber scombrus</name>
    <name type="common">Atlantic mackerel</name>
    <name type="synonym">Scomber vernalis</name>
    <dbReference type="NCBI Taxonomy" id="13677"/>
    <lineage>
        <taxon>Eukaryota</taxon>
        <taxon>Metazoa</taxon>
        <taxon>Chordata</taxon>
        <taxon>Craniata</taxon>
        <taxon>Vertebrata</taxon>
        <taxon>Euteleostomi</taxon>
        <taxon>Actinopterygii</taxon>
        <taxon>Neopterygii</taxon>
        <taxon>Teleostei</taxon>
        <taxon>Neoteleostei</taxon>
        <taxon>Acanthomorphata</taxon>
        <taxon>Pelagiaria</taxon>
        <taxon>Scombriformes</taxon>
        <taxon>Scombridae</taxon>
        <taxon>Scomber</taxon>
    </lineage>
</organism>
<dbReference type="EMBL" id="CAWUFR010000022">
    <property type="protein sequence ID" value="CAK6955825.1"/>
    <property type="molecule type" value="Genomic_DNA"/>
</dbReference>
<sequence length="145" mass="16117">MAPTTADQIERQTTEILKYLFDDEESHTPRQFDNCIETDGPEDDSFDPVLIADKLRTVADALNEDAIDQAFSTGVEAVCQASVFQTAEVAPEIQLLKASVAFGLYVTKSYPELKNKVQNAMAVFLNRRVEPYVAQQGGWNKVSNI</sequence>
<proteinExistence type="predicted"/>
<gene>
    <name evidence="1" type="ORF">FSCOSCO3_A032288</name>
</gene>
<dbReference type="InterPro" id="IPR033543">
    <property type="entry name" value="BCL2L15"/>
</dbReference>
<evidence type="ECO:0000313" key="1">
    <source>
        <dbReference type="EMBL" id="CAK6955825.1"/>
    </source>
</evidence>
<dbReference type="AlphaFoldDB" id="A0AAV1NA66"/>
<dbReference type="InterPro" id="IPR036834">
    <property type="entry name" value="Bcl-2-like_sf"/>
</dbReference>
<dbReference type="PANTHER" id="PTHR36466">
    <property type="entry name" value="BCL-2-LIKE PROTEIN 15"/>
    <property type="match status" value="1"/>
</dbReference>
<dbReference type="SUPFAM" id="SSF56854">
    <property type="entry name" value="Bcl-2 inhibitors of programmed cell death"/>
    <property type="match status" value="1"/>
</dbReference>